<keyword evidence="1" id="KW-0521">NADP</keyword>
<sequence length="324" mass="33358">MRAARIHGWGLAPVVEEVDVPTAASGESLVRVEAAAVAHLDVTVAGGDFGIKPTLPYTGGVEGCGVIVESATMKPGTRVVLRGGGLGLVRDGTWAEFVTVKDKVLTELPAGLSAELGALFWVPTTTAHTALVDVGRLGAWLPDVSSAAEEHVVVAGAAGAVGSMVAQLAVRSGATVTALVADQDQAARVVDGATVVIAGDVGKLAELAETRPASLLVDTLGGADLMTRSRWVRPGGRVVSIGYVTGNDVSIGLSNWLLDDVALIPVNMIRREQDSRALVPELAAMLAAGDLVLDYETFPLAETARALDLLREGKVRGRAVVLPA</sequence>
<feature type="domain" description="Enoyl reductase (ER)" evidence="3">
    <location>
        <begin position="10"/>
        <end position="321"/>
    </location>
</feature>
<accession>A0A7G8PNC3</accession>
<dbReference type="Pfam" id="PF08240">
    <property type="entry name" value="ADH_N"/>
    <property type="match status" value="1"/>
</dbReference>
<dbReference type="SMART" id="SM00829">
    <property type="entry name" value="PKS_ER"/>
    <property type="match status" value="1"/>
</dbReference>
<dbReference type="Gene3D" id="3.90.180.10">
    <property type="entry name" value="Medium-chain alcohol dehydrogenases, catalytic domain"/>
    <property type="match status" value="1"/>
</dbReference>
<dbReference type="GO" id="GO:0070402">
    <property type="term" value="F:NADPH binding"/>
    <property type="evidence" value="ECO:0007669"/>
    <property type="project" value="TreeGrafter"/>
</dbReference>
<dbReference type="KEGG" id="mflu:HZU40_02635"/>
<dbReference type="PANTHER" id="PTHR48106">
    <property type="entry name" value="QUINONE OXIDOREDUCTASE PIG3-RELATED"/>
    <property type="match status" value="1"/>
</dbReference>
<dbReference type="InterPro" id="IPR036291">
    <property type="entry name" value="NAD(P)-bd_dom_sf"/>
</dbReference>
<keyword evidence="2" id="KW-0560">Oxidoreductase</keyword>
<evidence type="ECO:0000256" key="1">
    <source>
        <dbReference type="ARBA" id="ARBA00022857"/>
    </source>
</evidence>
<dbReference type="Proteomes" id="UP000515498">
    <property type="component" value="Chromosome"/>
</dbReference>
<gene>
    <name evidence="4" type="ORF">HZU40_02635</name>
</gene>
<evidence type="ECO:0000256" key="2">
    <source>
        <dbReference type="ARBA" id="ARBA00023002"/>
    </source>
</evidence>
<dbReference type="EMBL" id="CP059894">
    <property type="protein sequence ID" value="QNJ95839.1"/>
    <property type="molecule type" value="Genomic_DNA"/>
</dbReference>
<dbReference type="AlphaFoldDB" id="A0A7G8PNC3"/>
<organism evidence="4 5">
    <name type="scientific">Mycolicibacterium fluoranthenivorans</name>
    <dbReference type="NCBI Taxonomy" id="258505"/>
    <lineage>
        <taxon>Bacteria</taxon>
        <taxon>Bacillati</taxon>
        <taxon>Actinomycetota</taxon>
        <taxon>Actinomycetes</taxon>
        <taxon>Mycobacteriales</taxon>
        <taxon>Mycobacteriaceae</taxon>
        <taxon>Mycolicibacterium</taxon>
    </lineage>
</organism>
<name>A0A7G8PNC3_9MYCO</name>
<dbReference type="PANTHER" id="PTHR48106:SF18">
    <property type="entry name" value="QUINONE OXIDOREDUCTASE PIG3"/>
    <property type="match status" value="1"/>
</dbReference>
<dbReference type="GO" id="GO:0016651">
    <property type="term" value="F:oxidoreductase activity, acting on NAD(P)H"/>
    <property type="evidence" value="ECO:0007669"/>
    <property type="project" value="TreeGrafter"/>
</dbReference>
<dbReference type="InterPro" id="IPR013154">
    <property type="entry name" value="ADH-like_N"/>
</dbReference>
<evidence type="ECO:0000259" key="3">
    <source>
        <dbReference type="SMART" id="SM00829"/>
    </source>
</evidence>
<dbReference type="InterPro" id="IPR020843">
    <property type="entry name" value="ER"/>
</dbReference>
<dbReference type="Pfam" id="PF13602">
    <property type="entry name" value="ADH_zinc_N_2"/>
    <property type="match status" value="1"/>
</dbReference>
<evidence type="ECO:0000313" key="5">
    <source>
        <dbReference type="Proteomes" id="UP000515498"/>
    </source>
</evidence>
<dbReference type="SUPFAM" id="SSF50129">
    <property type="entry name" value="GroES-like"/>
    <property type="match status" value="1"/>
</dbReference>
<evidence type="ECO:0000313" key="4">
    <source>
        <dbReference type="EMBL" id="QNJ95839.1"/>
    </source>
</evidence>
<protein>
    <submittedName>
        <fullName evidence="4">Zinc-binding dehydrogenase</fullName>
    </submittedName>
</protein>
<proteinExistence type="predicted"/>
<dbReference type="SUPFAM" id="SSF51735">
    <property type="entry name" value="NAD(P)-binding Rossmann-fold domains"/>
    <property type="match status" value="1"/>
</dbReference>
<dbReference type="Gene3D" id="3.40.50.720">
    <property type="entry name" value="NAD(P)-binding Rossmann-like Domain"/>
    <property type="match status" value="1"/>
</dbReference>
<dbReference type="InterPro" id="IPR011032">
    <property type="entry name" value="GroES-like_sf"/>
</dbReference>
<reference evidence="4 5" key="1">
    <citation type="submission" date="2020-07" db="EMBL/GenBank/DDBJ databases">
        <title>Draft genome sequence of four isobutane-metabolizing strains capable of cometabolically degrading diverse ether contaminants.</title>
        <authorList>
            <person name="Chen W."/>
            <person name="Faulkner N."/>
            <person name="Smith C."/>
            <person name="Hyman M."/>
        </authorList>
    </citation>
    <scope>NUCLEOTIDE SEQUENCE [LARGE SCALE GENOMIC DNA]</scope>
    <source>
        <strain evidence="4 5">2A</strain>
    </source>
</reference>